<sequence>MHSVIDVGLFVGNMEKMVAFYCDILNFETDWDGGLFATFKKDRDQLFMFDRKHFAESIGETYVPPSGINLTMEMYMRFATTEVDQEYERLKALNVRIIEELSTKPWGQRNFFIADPEGNIIEIGD</sequence>
<dbReference type="InterPro" id="IPR037523">
    <property type="entry name" value="VOC_core"/>
</dbReference>
<dbReference type="OrthoDB" id="9796521at2"/>
<dbReference type="STRING" id="169760.PSTEL_21855"/>
<name>A0A089LWV5_9BACL</name>
<evidence type="ECO:0000313" key="2">
    <source>
        <dbReference type="EMBL" id="AIQ65372.1"/>
    </source>
</evidence>
<feature type="domain" description="VOC" evidence="1">
    <location>
        <begin position="1"/>
        <end position="125"/>
    </location>
</feature>
<dbReference type="Gene3D" id="3.10.180.10">
    <property type="entry name" value="2,3-Dihydroxybiphenyl 1,2-Dioxygenase, domain 1"/>
    <property type="match status" value="1"/>
</dbReference>
<dbReference type="PROSITE" id="PS51819">
    <property type="entry name" value="VOC"/>
    <property type="match status" value="1"/>
</dbReference>
<dbReference type="SUPFAM" id="SSF54593">
    <property type="entry name" value="Glyoxalase/Bleomycin resistance protein/Dihydroxybiphenyl dioxygenase"/>
    <property type="match status" value="1"/>
</dbReference>
<gene>
    <name evidence="2" type="ORF">PSTEL_21855</name>
</gene>
<proteinExistence type="predicted"/>
<dbReference type="HOGENOM" id="CLU_046006_18_3_9"/>
<dbReference type="Proteomes" id="UP000029507">
    <property type="component" value="Chromosome"/>
</dbReference>
<dbReference type="EMBL" id="CP009286">
    <property type="protein sequence ID" value="AIQ65372.1"/>
    <property type="molecule type" value="Genomic_DNA"/>
</dbReference>
<evidence type="ECO:0000313" key="3">
    <source>
        <dbReference type="Proteomes" id="UP000029507"/>
    </source>
</evidence>
<evidence type="ECO:0000259" key="1">
    <source>
        <dbReference type="PROSITE" id="PS51819"/>
    </source>
</evidence>
<dbReference type="KEGG" id="pste:PSTEL_21855"/>
<dbReference type="InterPro" id="IPR029068">
    <property type="entry name" value="Glyas_Bleomycin-R_OHBP_Dase"/>
</dbReference>
<reference evidence="2 3" key="1">
    <citation type="submission" date="2014-08" db="EMBL/GenBank/DDBJ databases">
        <title>Comparative genomics of the Paenibacillus odorifer group.</title>
        <authorList>
            <person name="den Bakker H.C."/>
            <person name="Tsai Y.-C."/>
            <person name="Martin N."/>
            <person name="Korlach J."/>
            <person name="Wiedmann M."/>
        </authorList>
    </citation>
    <scope>NUCLEOTIDE SEQUENCE [LARGE SCALE GENOMIC DNA]</scope>
    <source>
        <strain evidence="2 3">DSM 14472</strain>
    </source>
</reference>
<dbReference type="AlphaFoldDB" id="A0A089LWV5"/>
<accession>A0A089LWV5</accession>
<keyword evidence="3" id="KW-1185">Reference proteome</keyword>
<dbReference type="InterPro" id="IPR004360">
    <property type="entry name" value="Glyas_Fos-R_dOase_dom"/>
</dbReference>
<protein>
    <recommendedName>
        <fullName evidence="1">VOC domain-containing protein</fullName>
    </recommendedName>
</protein>
<dbReference type="Pfam" id="PF00903">
    <property type="entry name" value="Glyoxalase"/>
    <property type="match status" value="1"/>
</dbReference>
<organism evidence="2 3">
    <name type="scientific">Paenibacillus stellifer</name>
    <dbReference type="NCBI Taxonomy" id="169760"/>
    <lineage>
        <taxon>Bacteria</taxon>
        <taxon>Bacillati</taxon>
        <taxon>Bacillota</taxon>
        <taxon>Bacilli</taxon>
        <taxon>Bacillales</taxon>
        <taxon>Paenibacillaceae</taxon>
        <taxon>Paenibacillus</taxon>
    </lineage>
</organism>